<feature type="region of interest" description="Disordered" evidence="6">
    <location>
        <begin position="1"/>
        <end position="22"/>
    </location>
</feature>
<evidence type="ECO:0008006" key="9">
    <source>
        <dbReference type="Google" id="ProtNLM"/>
    </source>
</evidence>
<evidence type="ECO:0000313" key="8">
    <source>
        <dbReference type="Proteomes" id="UP001215712"/>
    </source>
</evidence>
<dbReference type="EMBL" id="JAQJAN010000017">
    <property type="protein sequence ID" value="KAJ5710068.1"/>
    <property type="molecule type" value="Genomic_DNA"/>
</dbReference>
<reference evidence="7" key="2">
    <citation type="submission" date="2023-01" db="EMBL/GenBank/DDBJ databases">
        <authorList>
            <person name="Petersen C."/>
        </authorList>
    </citation>
    <scope>NUCLEOTIDE SEQUENCE</scope>
    <source>
        <strain evidence="7">IBT 17514</strain>
    </source>
</reference>
<evidence type="ECO:0000256" key="1">
    <source>
        <dbReference type="ARBA" id="ARBA00004123"/>
    </source>
</evidence>
<organism evidence="7 8">
    <name type="scientific">Penicillium malachiteum</name>
    <dbReference type="NCBI Taxonomy" id="1324776"/>
    <lineage>
        <taxon>Eukaryota</taxon>
        <taxon>Fungi</taxon>
        <taxon>Dikarya</taxon>
        <taxon>Ascomycota</taxon>
        <taxon>Pezizomycotina</taxon>
        <taxon>Eurotiomycetes</taxon>
        <taxon>Eurotiomycetidae</taxon>
        <taxon>Eurotiales</taxon>
        <taxon>Aspergillaceae</taxon>
        <taxon>Penicillium</taxon>
    </lineage>
</organism>
<evidence type="ECO:0000313" key="7">
    <source>
        <dbReference type="EMBL" id="KAJ5710068.1"/>
    </source>
</evidence>
<comment type="subcellular location">
    <subcellularLocation>
        <location evidence="1">Nucleus</location>
    </subcellularLocation>
</comment>
<dbReference type="InterPro" id="IPR051089">
    <property type="entry name" value="prtT"/>
</dbReference>
<dbReference type="AlphaFoldDB" id="A0AAD6HEX0"/>
<evidence type="ECO:0000256" key="3">
    <source>
        <dbReference type="ARBA" id="ARBA00023125"/>
    </source>
</evidence>
<evidence type="ECO:0000256" key="6">
    <source>
        <dbReference type="SAM" id="MobiDB-lite"/>
    </source>
</evidence>
<dbReference type="PANTHER" id="PTHR31845:SF32">
    <property type="entry name" value="MISCELLANEOUS ZN(II)2CYS6 TRANSCRIPTION FACTOR (EUROFUNG)-RELATED"/>
    <property type="match status" value="1"/>
</dbReference>
<proteinExistence type="predicted"/>
<keyword evidence="4" id="KW-0804">Transcription</keyword>
<dbReference type="GO" id="GO:0000981">
    <property type="term" value="F:DNA-binding transcription factor activity, RNA polymerase II-specific"/>
    <property type="evidence" value="ECO:0007669"/>
    <property type="project" value="TreeGrafter"/>
</dbReference>
<accession>A0AAD6HEX0</accession>
<protein>
    <recommendedName>
        <fullName evidence="9">Transcription factor domain-containing protein</fullName>
    </recommendedName>
</protein>
<evidence type="ECO:0000256" key="5">
    <source>
        <dbReference type="ARBA" id="ARBA00023242"/>
    </source>
</evidence>
<keyword evidence="2" id="KW-0805">Transcription regulation</keyword>
<dbReference type="GO" id="GO:0005634">
    <property type="term" value="C:nucleus"/>
    <property type="evidence" value="ECO:0007669"/>
    <property type="project" value="UniProtKB-SubCell"/>
</dbReference>
<gene>
    <name evidence="7" type="ORF">N7493_009660</name>
</gene>
<keyword evidence="5" id="KW-0539">Nucleus</keyword>
<dbReference type="PANTHER" id="PTHR31845">
    <property type="entry name" value="FINGER DOMAIN PROTEIN, PUTATIVE-RELATED"/>
    <property type="match status" value="1"/>
</dbReference>
<keyword evidence="8" id="KW-1185">Reference proteome</keyword>
<evidence type="ECO:0000256" key="2">
    <source>
        <dbReference type="ARBA" id="ARBA00023015"/>
    </source>
</evidence>
<evidence type="ECO:0000256" key="4">
    <source>
        <dbReference type="ARBA" id="ARBA00023163"/>
    </source>
</evidence>
<dbReference type="CDD" id="cd12148">
    <property type="entry name" value="fungal_TF_MHR"/>
    <property type="match status" value="1"/>
</dbReference>
<dbReference type="Proteomes" id="UP001215712">
    <property type="component" value="Unassembled WGS sequence"/>
</dbReference>
<comment type="caution">
    <text evidence="7">The sequence shown here is derived from an EMBL/GenBank/DDBJ whole genome shotgun (WGS) entry which is preliminary data.</text>
</comment>
<dbReference type="GO" id="GO:0000976">
    <property type="term" value="F:transcription cis-regulatory region binding"/>
    <property type="evidence" value="ECO:0007669"/>
    <property type="project" value="TreeGrafter"/>
</dbReference>
<reference evidence="7" key="1">
    <citation type="journal article" date="2023" name="IMA Fungus">
        <title>Comparative genomic study of the Penicillium genus elucidates a diverse pangenome and 15 lateral gene transfer events.</title>
        <authorList>
            <person name="Petersen C."/>
            <person name="Sorensen T."/>
            <person name="Nielsen M.R."/>
            <person name="Sondergaard T.E."/>
            <person name="Sorensen J.L."/>
            <person name="Fitzpatrick D.A."/>
            <person name="Frisvad J.C."/>
            <person name="Nielsen K.L."/>
        </authorList>
    </citation>
    <scope>NUCLEOTIDE SEQUENCE</scope>
    <source>
        <strain evidence="7">IBT 17514</strain>
    </source>
</reference>
<name>A0AAD6HEX0_9EURO</name>
<sequence length="502" mass="57277">MQCIPGKATRARTAEKNKTSSRISRLEGRLDGLVSQLERSRVLPTDTNLVSPPLSNEDSSFSTIAPSLRIPTTVFGFASEEALVEFREKMVKYFPFMHLPHDADWLQRHRPFLSKCILSATSQSTSEKLELGEQIKNELIQRVYINNDPRAVNIDLLLGLLTFIAWGHDNLLHKSAARVSRFTQLAIGLAFDLRLNKQQQQESHMLPGKALSETQENTLEEKRAVLGCWMMSSVVSSYLKQIDPLQWTPYMNECLETLAKSSESINDEIFVHQVRLQRVAGEIDDMKHTGKARSSFYIMSLQHRIDIIKRHMSPRLAKDRILLSSIYYTDMSIYGLYLDDESSSSNAQSLEYLYMCLQATKSATENFFEIPITECIGLSFTFFTQLARTILVLFKLSTFKNEAWDNKFVRKEIDVLQVLDRLLKVIDEAKLMIGSQGDDGFLDRSSIIFATVKSWCLSKLESKHVTANDVASGDICDFISDENYVPEDFVLDDAWLKEYLNL</sequence>
<feature type="compositionally biased region" description="Basic and acidic residues" evidence="6">
    <location>
        <begin position="12"/>
        <end position="22"/>
    </location>
</feature>
<keyword evidence="3" id="KW-0238">DNA-binding</keyword>